<dbReference type="Proteomes" id="UP000594262">
    <property type="component" value="Unplaced"/>
</dbReference>
<dbReference type="EnsemblMetazoa" id="CLYHEMT015334.2">
    <property type="protein sequence ID" value="CLYHEMP015334.2"/>
    <property type="gene ID" value="CLYHEMG015334"/>
</dbReference>
<keyword evidence="6" id="KW-1185">Reference proteome</keyword>
<protein>
    <recommendedName>
        <fullName evidence="7">Dual adapter for phosphotyrosine and 3-phosphotyrosine and 3-phosphoinositide</fullName>
    </recommendedName>
</protein>
<dbReference type="InterPro" id="IPR001849">
    <property type="entry name" value="PH_domain"/>
</dbReference>
<dbReference type="PANTHER" id="PTHR14336:SF15">
    <property type="entry name" value="DUAL ADAPTER FOR PHOSPHOTYROSINE AND 3-PHOSPHOTYROSINE AND 3-PHOSPHOINOSITIDE"/>
    <property type="match status" value="1"/>
</dbReference>
<evidence type="ECO:0000259" key="4">
    <source>
        <dbReference type="PROSITE" id="PS50003"/>
    </source>
</evidence>
<dbReference type="SMART" id="SM00252">
    <property type="entry name" value="SH2"/>
    <property type="match status" value="1"/>
</dbReference>
<evidence type="ECO:0000313" key="6">
    <source>
        <dbReference type="Proteomes" id="UP000594262"/>
    </source>
</evidence>
<dbReference type="PROSITE" id="PS50001">
    <property type="entry name" value="SH2"/>
    <property type="match status" value="1"/>
</dbReference>
<name>A0A7M5WZ07_9CNID</name>
<proteinExistence type="predicted"/>
<dbReference type="InterPro" id="IPR011993">
    <property type="entry name" value="PH-like_dom_sf"/>
</dbReference>
<dbReference type="Pfam" id="PF00169">
    <property type="entry name" value="PH"/>
    <property type="match status" value="1"/>
</dbReference>
<dbReference type="Gene3D" id="3.30.505.10">
    <property type="entry name" value="SH2 domain"/>
    <property type="match status" value="1"/>
</dbReference>
<dbReference type="FunFam" id="2.30.29.30:FF:000286">
    <property type="entry name" value="PH-protein kinase domain containing protein"/>
    <property type="match status" value="1"/>
</dbReference>
<evidence type="ECO:0000259" key="3">
    <source>
        <dbReference type="PROSITE" id="PS50001"/>
    </source>
</evidence>
<dbReference type="InterPro" id="IPR051707">
    <property type="entry name" value="PI-Interact_SigTrans_Reg"/>
</dbReference>
<dbReference type="InterPro" id="IPR000980">
    <property type="entry name" value="SH2"/>
</dbReference>
<evidence type="ECO:0008006" key="7">
    <source>
        <dbReference type="Google" id="ProtNLM"/>
    </source>
</evidence>
<dbReference type="GeneID" id="136806434"/>
<dbReference type="SUPFAM" id="SSF55550">
    <property type="entry name" value="SH2 domain"/>
    <property type="match status" value="1"/>
</dbReference>
<dbReference type="PRINTS" id="PR00401">
    <property type="entry name" value="SH2DOMAIN"/>
</dbReference>
<evidence type="ECO:0000256" key="1">
    <source>
        <dbReference type="ARBA" id="ARBA00022999"/>
    </source>
</evidence>
<evidence type="ECO:0000313" key="5">
    <source>
        <dbReference type="EnsemblMetazoa" id="CLYHEMP015334.2"/>
    </source>
</evidence>
<dbReference type="PROSITE" id="PS50003">
    <property type="entry name" value="PH_DOMAIN"/>
    <property type="match status" value="1"/>
</dbReference>
<dbReference type="PANTHER" id="PTHR14336">
    <property type="entry name" value="TANDEM PH DOMAIN CONTAINING PROTEIN"/>
    <property type="match status" value="1"/>
</dbReference>
<dbReference type="SUPFAM" id="SSF50729">
    <property type="entry name" value="PH domain-like"/>
    <property type="match status" value="1"/>
</dbReference>
<dbReference type="OrthoDB" id="185175at2759"/>
<dbReference type="Gene3D" id="2.30.29.30">
    <property type="entry name" value="Pleckstrin-homology domain (PH domain)/Phosphotyrosine-binding domain (PTB)"/>
    <property type="match status" value="1"/>
</dbReference>
<dbReference type="AlphaFoldDB" id="A0A7M5WZ07"/>
<feature type="domain" description="PH" evidence="4">
    <location>
        <begin position="140"/>
        <end position="235"/>
    </location>
</feature>
<accession>A0A7M5WZ07</accession>
<feature type="domain" description="SH2" evidence="3">
    <location>
        <begin position="10"/>
        <end position="104"/>
    </location>
</feature>
<evidence type="ECO:0000256" key="2">
    <source>
        <dbReference type="PROSITE-ProRule" id="PRU00191"/>
    </source>
</evidence>
<organism evidence="5 6">
    <name type="scientific">Clytia hemisphaerica</name>
    <dbReference type="NCBI Taxonomy" id="252671"/>
    <lineage>
        <taxon>Eukaryota</taxon>
        <taxon>Metazoa</taxon>
        <taxon>Cnidaria</taxon>
        <taxon>Hydrozoa</taxon>
        <taxon>Hydroidolina</taxon>
        <taxon>Leptothecata</taxon>
        <taxon>Obeliida</taxon>
        <taxon>Clytiidae</taxon>
        <taxon>Clytia</taxon>
    </lineage>
</organism>
<sequence length="241" mass="28019">MSGEVEHLPWFHPNLNRHQTEALLLHNGQDGSYLIRSSTSHEGEYSLSVKCANSVKHFQIGWNGNEYVFGMGKFSNIEDFVSHFENKPLIGGETGVLILLRYPYPRHVEEPTKYDTIRVHAEWGNRPSSQHADDAHIESLNSKEGYLTKQGGRRKNWKARWFVLERNLFRYYKTKGEAQPIRTLDLDKCLEIDQDFECGKDNTIKVVMPGRTFLIYASTPTEKDDWLKILKWKIEKLHNAI</sequence>
<reference evidence="5" key="1">
    <citation type="submission" date="2021-01" db="UniProtKB">
        <authorList>
            <consortium name="EnsemblMetazoa"/>
        </authorList>
    </citation>
    <scope>IDENTIFICATION</scope>
</reference>
<keyword evidence="1 2" id="KW-0727">SH2 domain</keyword>
<dbReference type="Pfam" id="PF00017">
    <property type="entry name" value="SH2"/>
    <property type="match status" value="1"/>
</dbReference>
<dbReference type="InterPro" id="IPR036860">
    <property type="entry name" value="SH2_dom_sf"/>
</dbReference>
<dbReference type="RefSeq" id="XP_066919111.1">
    <property type="nucleotide sequence ID" value="XM_067063010.1"/>
</dbReference>
<dbReference type="SMART" id="SM00233">
    <property type="entry name" value="PH"/>
    <property type="match status" value="1"/>
</dbReference>